<evidence type="ECO:0000313" key="6">
    <source>
        <dbReference type="Proteomes" id="UP001287286"/>
    </source>
</evidence>
<sequence length="340" mass="35403">MKGTATVAALGLSGLASAAICNNNCGRQVAGTAAGKVPLETRRAMCSSFLATTTTVTPPVATQTPPVVYNRNVHNRAAASPTVTGDVPAYATMCSSNVDYWSACQCFGIAPTTITVTAPTPTTTLATPTCTQGVEYALWVFDADSPQAEELGIAWQYFPAVNRNSLVAGVTPVQSGVVAQVGFPQWMDYNNPLRFDGISGPAGTGMEYNVLEHRGYLVPSAAGTYAFQFSSVDDVAAVWVGAHAKSDITTSQSVLNGTLGDFNPPLRYAHTVTSADVGKPVPFRVFWANAGGPAGHLWNVVDPSGAEVLGYGTQKNKQIIASCSGAGTDAPAWPAWTSES</sequence>
<dbReference type="Pfam" id="PF10528">
    <property type="entry name" value="GLEYA"/>
    <property type="match status" value="1"/>
</dbReference>
<feature type="chain" id="PRO_5043137005" evidence="1">
    <location>
        <begin position="19"/>
        <end position="340"/>
    </location>
</feature>
<keyword evidence="6" id="KW-1185">Reference proteome</keyword>
<feature type="signal peptide" evidence="1">
    <location>
        <begin position="1"/>
        <end position="18"/>
    </location>
</feature>
<dbReference type="InterPro" id="IPR037524">
    <property type="entry name" value="PA14/GLEYA"/>
</dbReference>
<feature type="domain" description="PA14" evidence="2">
    <location>
        <begin position="148"/>
        <end position="324"/>
    </location>
</feature>
<dbReference type="PROSITE" id="PS51820">
    <property type="entry name" value="PA14"/>
    <property type="match status" value="1"/>
</dbReference>
<dbReference type="Proteomes" id="UP000078240">
    <property type="component" value="Unassembled WGS sequence"/>
</dbReference>
<reference evidence="4 5" key="1">
    <citation type="submission" date="2016-01" db="EMBL/GenBank/DDBJ databases">
        <title>Biosynthesis of antibiotic leucinostatins and their inhibition on Phytophthora in bio-control Purpureocillium lilacinum.</title>
        <authorList>
            <person name="Wang G."/>
            <person name="Liu Z."/>
            <person name="Lin R."/>
            <person name="Li E."/>
            <person name="Mao Z."/>
            <person name="Ling J."/>
            <person name="Yin W."/>
            <person name="Xie B."/>
        </authorList>
    </citation>
    <scope>NUCLEOTIDE SEQUENCE [LARGE SCALE GENOMIC DNA]</scope>
    <source>
        <strain evidence="4">PLBJ-1</strain>
    </source>
</reference>
<dbReference type="Gene3D" id="2.60.120.1560">
    <property type="match status" value="1"/>
</dbReference>
<dbReference type="InterPro" id="IPR018871">
    <property type="entry name" value="GLEYA_adhesin_domain"/>
</dbReference>
<evidence type="ECO:0000313" key="4">
    <source>
        <dbReference type="EMBL" id="OAQ82041.1"/>
    </source>
</evidence>
<keyword evidence="1" id="KW-0732">Signal</keyword>
<evidence type="ECO:0000313" key="5">
    <source>
        <dbReference type="Proteomes" id="UP000078240"/>
    </source>
</evidence>
<protein>
    <submittedName>
        <fullName evidence="4">Ca2+-modulated nonselective cation channel polycystin protein</fullName>
    </submittedName>
</protein>
<accession>A0A179GXS4</accession>
<dbReference type="EMBL" id="JAWRVI010000029">
    <property type="protein sequence ID" value="KAK4087775.1"/>
    <property type="molecule type" value="Genomic_DNA"/>
</dbReference>
<reference evidence="3 6" key="3">
    <citation type="journal article" date="2024" name="Microbiol. Resour. Announc.">
        <title>Genome annotations for the ascomycete fungi Trichoderma harzianum, Trichoderma aggressivum, and Purpureocillium lilacinum.</title>
        <authorList>
            <person name="Beijen E.P.W."/>
            <person name="Ohm R.A."/>
        </authorList>
    </citation>
    <scope>NUCLEOTIDE SEQUENCE [LARGE SCALE GENOMIC DNA]</scope>
    <source>
        <strain evidence="3 6">CBS 150709</strain>
    </source>
</reference>
<dbReference type="AlphaFoldDB" id="A0A179GXS4"/>
<dbReference type="Proteomes" id="UP001287286">
    <property type="component" value="Unassembled WGS sequence"/>
</dbReference>
<evidence type="ECO:0000313" key="3">
    <source>
        <dbReference type="EMBL" id="KAK4087775.1"/>
    </source>
</evidence>
<organism evidence="4 5">
    <name type="scientific">Purpureocillium lilacinum</name>
    <name type="common">Paecilomyces lilacinus</name>
    <dbReference type="NCBI Taxonomy" id="33203"/>
    <lineage>
        <taxon>Eukaryota</taxon>
        <taxon>Fungi</taxon>
        <taxon>Dikarya</taxon>
        <taxon>Ascomycota</taxon>
        <taxon>Pezizomycotina</taxon>
        <taxon>Sordariomycetes</taxon>
        <taxon>Hypocreomycetidae</taxon>
        <taxon>Hypocreales</taxon>
        <taxon>Ophiocordycipitaceae</taxon>
        <taxon>Purpureocillium</taxon>
    </lineage>
</organism>
<evidence type="ECO:0000256" key="1">
    <source>
        <dbReference type="SAM" id="SignalP"/>
    </source>
</evidence>
<dbReference type="EMBL" id="LSBH01000003">
    <property type="protein sequence ID" value="OAQ82041.1"/>
    <property type="molecule type" value="Genomic_DNA"/>
</dbReference>
<name>A0A179GXS4_PURLI</name>
<reference evidence="3" key="2">
    <citation type="submission" date="2023-11" db="EMBL/GenBank/DDBJ databases">
        <authorList>
            <person name="Beijen E."/>
            <person name="Ohm R.A."/>
        </authorList>
    </citation>
    <scope>NUCLEOTIDE SEQUENCE</scope>
    <source>
        <strain evidence="3">CBS 150709</strain>
    </source>
</reference>
<proteinExistence type="predicted"/>
<evidence type="ECO:0000259" key="2">
    <source>
        <dbReference type="PROSITE" id="PS51820"/>
    </source>
</evidence>
<comment type="caution">
    <text evidence="4">The sequence shown here is derived from an EMBL/GenBank/DDBJ whole genome shotgun (WGS) entry which is preliminary data.</text>
</comment>
<gene>
    <name evidence="3" type="ORF">Purlil1_7832</name>
    <name evidence="4" type="ORF">VFPBJ_04625</name>
</gene>